<dbReference type="Pfam" id="PF00128">
    <property type="entry name" value="Alpha-amylase"/>
    <property type="match status" value="1"/>
</dbReference>
<dbReference type="GO" id="GO:0003844">
    <property type="term" value="F:1,4-alpha-glucan branching enzyme activity"/>
    <property type="evidence" value="ECO:0007669"/>
    <property type="project" value="UniProtKB-EC"/>
</dbReference>
<dbReference type="InterPro" id="IPR037439">
    <property type="entry name" value="Branching_enzy"/>
</dbReference>
<evidence type="ECO:0000256" key="5">
    <source>
        <dbReference type="PIRSR" id="PIRSR000463-1"/>
    </source>
</evidence>
<dbReference type="SUPFAM" id="SSF51011">
    <property type="entry name" value="Glycosyl hydrolase domain"/>
    <property type="match status" value="1"/>
</dbReference>
<sequence>MVRIPVCFTYFTGIKRAIFTNPRLIGSWDQNGRYSQQWTSFPMQQIIGEDGCPCFQGTVELDDSQIGWLFRWGVMLNSPAGSNFWGIPTEINDRNSSDRYCSFTLQSSNSGQPQQERYDLVDSRRLGAQKYYPPGSQASALRFAVWAPNARNVEVVFGNSSSGYIADDAFRDDPDFGIDRHLKPLPMSKTEEGIWQTDVKVSPELANFSRFDHIPYMFRIVNEGGRIVYRTDLYSRCQIGKGNINPDGKPFSGRYTDKQGRPFSGKYQDLDGTKGCSVVINPDTVTKHFQEPVWPEQEFIPEEEFWSNEFSLSRPVPQRVEDLVIYELHLGSLGYCQNRPGNFEDAIALLPYLVDLGVNAVELLPMAEFRDEVNWGYETSHYFALEYSAGGRDQLKYFVRECHRHGIAVILDVVYNHFNPDGERAEWAYDSDIPEHNIYHWYEGNSTDYYYPDSKPFPEGGYLDNLSTGYAPRFYEEMVRKMFISSAVTLIEEFHVDGFRVDQTTSMHSYNQLHANGQAVGNANIFGAKFLREWTRTMKLIQPKAILIAEDHSDWEKVTQSPDVGGLGFDAAWYADFYHHLIGDAKAGTEYAKLIPTAGYGTDEPLAMDKFAGALGWSGRNKVVYHESHDEAGNAYYEQGGYRVESRRTIVSAANSAPLIGETRRYAEARCRFAFGMSVLSAGTPMFLMGEEIGAQKPYRYSDFIKNREDLLSDRHTSGQRLFRFYQDLIQLRLSHEELRSHLIDIIYVHNANRVIAFRRWDVTEEFLIIASLNNRPFSSGYTINNSRIKDGQWREIFNSDAALYGGDNIGNFGTNISAINGYIHPIVPANGFVVFQNNLNPLQLG</sequence>
<dbReference type="EMBL" id="CP003642">
    <property type="protein sequence ID" value="AFZ23831.1"/>
    <property type="molecule type" value="Genomic_DNA"/>
</dbReference>
<dbReference type="PIRSF" id="PIRSF000463">
    <property type="entry name" value="GlgB"/>
    <property type="match status" value="1"/>
</dbReference>
<feature type="active site" description="Nucleophile" evidence="5">
    <location>
        <position position="502"/>
    </location>
</feature>
<keyword evidence="8" id="KW-1185">Reference proteome</keyword>
<protein>
    <recommendedName>
        <fullName evidence="3">1,4-alpha-glucan branching enzyme</fullName>
        <ecNumber evidence="3">2.4.1.18</ecNumber>
    </recommendedName>
</protein>
<evidence type="ECO:0000256" key="1">
    <source>
        <dbReference type="ARBA" id="ARBA00000826"/>
    </source>
</evidence>
<dbReference type="eggNOG" id="COG0296">
    <property type="taxonomic scope" value="Bacteria"/>
</dbReference>
<gene>
    <name evidence="7" type="ORF">Cylst_1547</name>
</gene>
<dbReference type="InterPro" id="IPR006048">
    <property type="entry name" value="A-amylase/branching_C"/>
</dbReference>
<dbReference type="OrthoDB" id="9800174at2"/>
<accession>K9WVL5</accession>
<dbReference type="InterPro" id="IPR006047">
    <property type="entry name" value="GH13_cat_dom"/>
</dbReference>
<evidence type="ECO:0000313" key="8">
    <source>
        <dbReference type="Proteomes" id="UP000010475"/>
    </source>
</evidence>
<keyword evidence="4" id="KW-0808">Transferase</keyword>
<dbReference type="SMART" id="SM00642">
    <property type="entry name" value="Aamy"/>
    <property type="match status" value="1"/>
</dbReference>
<comment type="catalytic activity">
    <reaction evidence="1">
        <text>Transfers a segment of a (1-&gt;4)-alpha-D-glucan chain to a primary hydroxy group in a similar glucan chain.</text>
        <dbReference type="EC" id="2.4.1.18"/>
    </reaction>
</comment>
<dbReference type="InterPro" id="IPR013783">
    <property type="entry name" value="Ig-like_fold"/>
</dbReference>
<feature type="domain" description="Glycosyl hydrolase family 13 catalytic" evidence="6">
    <location>
        <begin position="337"/>
        <end position="733"/>
    </location>
</feature>
<dbReference type="Gene3D" id="2.60.40.10">
    <property type="entry name" value="Immunoglobulins"/>
    <property type="match status" value="1"/>
</dbReference>
<organism evidence="7 8">
    <name type="scientific">Cylindrospermum stagnale PCC 7417</name>
    <dbReference type="NCBI Taxonomy" id="56107"/>
    <lineage>
        <taxon>Bacteria</taxon>
        <taxon>Bacillati</taxon>
        <taxon>Cyanobacteriota</taxon>
        <taxon>Cyanophyceae</taxon>
        <taxon>Nostocales</taxon>
        <taxon>Nostocaceae</taxon>
        <taxon>Cylindrospermum</taxon>
    </lineage>
</organism>
<dbReference type="HOGENOM" id="CLU_355215_0_0_3"/>
<dbReference type="Gene3D" id="2.60.40.1180">
    <property type="entry name" value="Golgi alpha-mannosidase II"/>
    <property type="match status" value="1"/>
</dbReference>
<reference evidence="7 8" key="1">
    <citation type="submission" date="2012-06" db="EMBL/GenBank/DDBJ databases">
        <title>Finished chromosome of genome of Cylindrospermum stagnale PCC 7417.</title>
        <authorList>
            <consortium name="US DOE Joint Genome Institute"/>
            <person name="Gugger M."/>
            <person name="Coursin T."/>
            <person name="Rippka R."/>
            <person name="Tandeau De Marsac N."/>
            <person name="Huntemann M."/>
            <person name="Wei C.-L."/>
            <person name="Han J."/>
            <person name="Detter J.C."/>
            <person name="Han C."/>
            <person name="Tapia R."/>
            <person name="Chen A."/>
            <person name="Kyrpides N."/>
            <person name="Mavromatis K."/>
            <person name="Markowitz V."/>
            <person name="Szeto E."/>
            <person name="Ivanova N."/>
            <person name="Pagani I."/>
            <person name="Pati A."/>
            <person name="Goodwin L."/>
            <person name="Nordberg H.P."/>
            <person name="Cantor M.N."/>
            <person name="Hua S.X."/>
            <person name="Woyke T."/>
            <person name="Kerfeld C.A."/>
        </authorList>
    </citation>
    <scope>NUCLEOTIDE SEQUENCE [LARGE SCALE GENOMIC DNA]</scope>
    <source>
        <strain evidence="7 8">PCC 7417</strain>
    </source>
</reference>
<dbReference type="InterPro" id="IPR014756">
    <property type="entry name" value="Ig_E-set"/>
</dbReference>
<dbReference type="CDD" id="cd11325">
    <property type="entry name" value="AmyAc_GTHase"/>
    <property type="match status" value="1"/>
</dbReference>
<dbReference type="GO" id="GO:0043169">
    <property type="term" value="F:cation binding"/>
    <property type="evidence" value="ECO:0007669"/>
    <property type="project" value="InterPro"/>
</dbReference>
<evidence type="ECO:0000256" key="2">
    <source>
        <dbReference type="ARBA" id="ARBA00009000"/>
    </source>
</evidence>
<comment type="similarity">
    <text evidence="2">Belongs to the glycosyl hydrolase 13 family. GlgB subfamily.</text>
</comment>
<dbReference type="PANTHER" id="PTHR43651">
    <property type="entry name" value="1,4-ALPHA-GLUCAN-BRANCHING ENZYME"/>
    <property type="match status" value="1"/>
</dbReference>
<dbReference type="SUPFAM" id="SSF81296">
    <property type="entry name" value="E set domains"/>
    <property type="match status" value="1"/>
</dbReference>
<evidence type="ECO:0000313" key="7">
    <source>
        <dbReference type="EMBL" id="AFZ23831.1"/>
    </source>
</evidence>
<dbReference type="RefSeq" id="WP_015207087.1">
    <property type="nucleotide sequence ID" value="NC_019757.1"/>
</dbReference>
<dbReference type="Gene3D" id="3.20.20.80">
    <property type="entry name" value="Glycosidases"/>
    <property type="match status" value="1"/>
</dbReference>
<dbReference type="InterPro" id="IPR013780">
    <property type="entry name" value="Glyco_hydro_b"/>
</dbReference>
<dbReference type="GO" id="GO:0005978">
    <property type="term" value="P:glycogen biosynthetic process"/>
    <property type="evidence" value="ECO:0007669"/>
    <property type="project" value="InterPro"/>
</dbReference>
<feature type="active site" description="Proton donor" evidence="5">
    <location>
        <position position="550"/>
    </location>
</feature>
<name>K9WVL5_9NOST</name>
<proteinExistence type="inferred from homology"/>
<evidence type="ECO:0000256" key="3">
    <source>
        <dbReference type="ARBA" id="ARBA00012541"/>
    </source>
</evidence>
<dbReference type="Proteomes" id="UP000010475">
    <property type="component" value="Chromosome"/>
</dbReference>
<dbReference type="EC" id="2.4.1.18" evidence="3"/>
<evidence type="ECO:0000259" key="6">
    <source>
        <dbReference type="SMART" id="SM00642"/>
    </source>
</evidence>
<dbReference type="STRING" id="56107.Cylst_1547"/>
<dbReference type="KEGG" id="csg:Cylst_1547"/>
<dbReference type="InterPro" id="IPR017853">
    <property type="entry name" value="GH"/>
</dbReference>
<dbReference type="Pfam" id="PF02806">
    <property type="entry name" value="Alpha-amylase_C"/>
    <property type="match status" value="1"/>
</dbReference>
<dbReference type="PATRIC" id="fig|56107.3.peg.1744"/>
<dbReference type="AlphaFoldDB" id="K9WVL5"/>
<evidence type="ECO:0000256" key="4">
    <source>
        <dbReference type="ARBA" id="ARBA00022679"/>
    </source>
</evidence>
<dbReference type="SUPFAM" id="SSF51445">
    <property type="entry name" value="(Trans)glycosidases"/>
    <property type="match status" value="1"/>
</dbReference>